<evidence type="ECO:0000313" key="2">
    <source>
        <dbReference type="Proteomes" id="UP000324897"/>
    </source>
</evidence>
<proteinExistence type="predicted"/>
<reference evidence="1 2" key="1">
    <citation type="journal article" date="2019" name="Sci. Rep.">
        <title>A high-quality genome of Eragrostis curvula grass provides insights into Poaceae evolution and supports new strategies to enhance forage quality.</title>
        <authorList>
            <person name="Carballo J."/>
            <person name="Santos B.A.C.M."/>
            <person name="Zappacosta D."/>
            <person name="Garbus I."/>
            <person name="Selva J.P."/>
            <person name="Gallo C.A."/>
            <person name="Diaz A."/>
            <person name="Albertini E."/>
            <person name="Caccamo M."/>
            <person name="Echenique V."/>
        </authorList>
    </citation>
    <scope>NUCLEOTIDE SEQUENCE [LARGE SCALE GENOMIC DNA]</scope>
    <source>
        <strain evidence="2">cv. Victoria</strain>
        <tissue evidence="1">Leaf</tissue>
    </source>
</reference>
<accession>A0A5J9TFE0</accession>
<keyword evidence="2" id="KW-1185">Reference proteome</keyword>
<dbReference type="AlphaFoldDB" id="A0A5J9TFE0"/>
<dbReference type="EMBL" id="RWGY01000039">
    <property type="protein sequence ID" value="TVU10025.1"/>
    <property type="molecule type" value="Genomic_DNA"/>
</dbReference>
<protein>
    <submittedName>
        <fullName evidence="1">Uncharacterized protein</fullName>
    </submittedName>
</protein>
<organism evidence="1 2">
    <name type="scientific">Eragrostis curvula</name>
    <name type="common">weeping love grass</name>
    <dbReference type="NCBI Taxonomy" id="38414"/>
    <lineage>
        <taxon>Eukaryota</taxon>
        <taxon>Viridiplantae</taxon>
        <taxon>Streptophyta</taxon>
        <taxon>Embryophyta</taxon>
        <taxon>Tracheophyta</taxon>
        <taxon>Spermatophyta</taxon>
        <taxon>Magnoliopsida</taxon>
        <taxon>Liliopsida</taxon>
        <taxon>Poales</taxon>
        <taxon>Poaceae</taxon>
        <taxon>PACMAD clade</taxon>
        <taxon>Chloridoideae</taxon>
        <taxon>Eragrostideae</taxon>
        <taxon>Eragrostidinae</taxon>
        <taxon>Eragrostis</taxon>
    </lineage>
</organism>
<comment type="caution">
    <text evidence="1">The sequence shown here is derived from an EMBL/GenBank/DDBJ whole genome shotgun (WGS) entry which is preliminary data.</text>
</comment>
<gene>
    <name evidence="1" type="ORF">EJB05_43529</name>
</gene>
<name>A0A5J9TFE0_9POAL</name>
<evidence type="ECO:0000313" key="1">
    <source>
        <dbReference type="EMBL" id="TVU10025.1"/>
    </source>
</evidence>
<feature type="non-terminal residue" evidence="1">
    <location>
        <position position="1"/>
    </location>
</feature>
<sequence>MYFFGGFLRRQDPPHLAVALGHQLQRARYLRVASPREPTTPLRSRFMPRASSEALLVYARRCRAMVVTWSTTARSPATAALMRAQSSTSLPAAFRCRATTMSSSRSPAPAPAPAATARSAMTKAAGASCLILVSGNLIELDLNHRSMDKLKLLSVTPSGNGVLRLGKID</sequence>
<dbReference type="Proteomes" id="UP000324897">
    <property type="component" value="Chromosome 3"/>
</dbReference>
<dbReference type="Gramene" id="TVU10025">
    <property type="protein sequence ID" value="TVU10025"/>
    <property type="gene ID" value="EJB05_43529"/>
</dbReference>